<evidence type="ECO:0000256" key="1">
    <source>
        <dbReference type="SAM" id="SignalP"/>
    </source>
</evidence>
<protein>
    <recommendedName>
        <fullName evidence="4">Spore cortex protein</fullName>
    </recommendedName>
</protein>
<evidence type="ECO:0000313" key="3">
    <source>
        <dbReference type="Proteomes" id="UP000789423"/>
    </source>
</evidence>
<feature type="signal peptide" evidence="1">
    <location>
        <begin position="1"/>
        <end position="19"/>
    </location>
</feature>
<comment type="caution">
    <text evidence="2">The sequence shown here is derived from an EMBL/GenBank/DDBJ whole genome shotgun (WGS) entry which is preliminary data.</text>
</comment>
<feature type="chain" id="PRO_5045471369" description="Spore cortex protein" evidence="1">
    <location>
        <begin position="20"/>
        <end position="235"/>
    </location>
</feature>
<evidence type="ECO:0008006" key="4">
    <source>
        <dbReference type="Google" id="ProtNLM"/>
    </source>
</evidence>
<dbReference type="InterPro" id="IPR019076">
    <property type="entry name" value="Spore_lipoprot_YhcN/YlaJ-like"/>
</dbReference>
<reference evidence="2 3" key="1">
    <citation type="submission" date="2021-10" db="EMBL/GenBank/DDBJ databases">
        <authorList>
            <person name="Criscuolo A."/>
        </authorList>
    </citation>
    <scope>NUCLEOTIDE SEQUENCE [LARGE SCALE GENOMIC DNA]</scope>
    <source>
        <strain evidence="3">CIP 111899</strain>
    </source>
</reference>
<accession>A0ABN7ZXA6</accession>
<organism evidence="2 3">
    <name type="scientific">Bacillus rhizoplanae</name>
    <dbReference type="NCBI Taxonomy" id="2880966"/>
    <lineage>
        <taxon>Bacteria</taxon>
        <taxon>Bacillati</taxon>
        <taxon>Bacillota</taxon>
        <taxon>Bacilli</taxon>
        <taxon>Bacillales</taxon>
        <taxon>Bacillaceae</taxon>
        <taxon>Bacillus</taxon>
    </lineage>
</organism>
<gene>
    <name evidence="2" type="ORF">BACCIP111899_01801</name>
</gene>
<proteinExistence type="predicted"/>
<dbReference type="Proteomes" id="UP000789423">
    <property type="component" value="Unassembled WGS sequence"/>
</dbReference>
<keyword evidence="3" id="KW-1185">Reference proteome</keyword>
<dbReference type="EMBL" id="CAKJTI010000007">
    <property type="protein sequence ID" value="CAG9612624.1"/>
    <property type="molecule type" value="Genomic_DNA"/>
</dbReference>
<keyword evidence="1" id="KW-0732">Signal</keyword>
<sequence length="235" mass="26453">MNKQIKLIAASLLVTSALAACGTTTNKSAMDRNATYNYQRTSYDNTYPYNNNVTRTDRTTDYVTYRNNAKTDQYGNVKYSNINQNIHDRRDNVGYNYYRDVNYHGQIANPYPTRNVTMNNAPANADSKTAEAVTNRVKGMPNVERVSTVVRGNDVVIAVKSRSGTDEKALTDDIRKAVAPLVNNRNVYVTAKEDMFTRVDTLSTSLRNGTVTNNLNRDVTQLFQDLRANVNNVVR</sequence>
<name>A0ABN7ZXA6_9BACI</name>
<dbReference type="PROSITE" id="PS51257">
    <property type="entry name" value="PROKAR_LIPOPROTEIN"/>
    <property type="match status" value="1"/>
</dbReference>
<dbReference type="RefSeq" id="WP_230574784.1">
    <property type="nucleotide sequence ID" value="NZ_CAKJTI010000007.1"/>
</dbReference>
<dbReference type="Pfam" id="PF09580">
    <property type="entry name" value="Spore_YhcN_YlaJ"/>
    <property type="match status" value="1"/>
</dbReference>
<evidence type="ECO:0000313" key="2">
    <source>
        <dbReference type="EMBL" id="CAG9612624.1"/>
    </source>
</evidence>